<sequence length="957" mass="108358">MQLLPALRSYALFCLFVCSVFSGLLLGDENGEEVSLIRRTEVAQVETDWMINDVPQKASVWQDGDDEIVLGNGLIERRFKLAPNCATVAFDNLMTTESILRAVRPEAVIVLDGIEFDVGGLIGQPNHAYLTDEWIQQMQADPKAFQFVNFEIGETKKPFDWKVTRYCTNKQWPAPGVSLRLDFEIDKASLMNRNSKLLGSSVGRELLFSDEFDLLDNSWSVHAASQERSSFSNEGKVGEIYTPANTALYAEKDLPKGTRLVVCFIDPGTDDSATWGPGMAIVWDEHIVKFNIRPGKKQFGITHNGSEQFAGRAKPGQAYYLRMRLDGGKVHCEASEDADKWFSVGSVVSGSSNAEPRAVRIGKMDARGGGNDYGQAGDWVRLHVDDFAAYGQFNADKLGDEFEQLKTLTDVKVSVHYELYDGLPLLSKWITVTNGADRYVRLNSFTSEVLAAVEPESVVGDRGGAWMHPNIHVESEYEFHGMDAKSANEMVHWVEDPQYKTQVSYGLKTPCLLKVEPRIGPDVLIGAGEEFVSPRTFELVHDSRQRERKGLQVRRMYRTVAPWITENPIMMHVRFADWDSVKRAVDQCAEVGFEMVILTFGSGFNIENESEEYLAKMKKMADYAHSKGIELGGYSLLASRRISDEHDVVNPETGKPGGFATFGNSPCLESEWGQDYFRKLYQFYEETGFDLLEHDGSYPGDVCASKDHPGHEGLGDSQWKQWKKISDFYKWCRGRGIYLNVPDYYFLTGSNRTGMGYREVNWSLPREQQIIHARQNIYDGTWTKTPSMGWMFVPLTQYHGGGAAATIEPLSEHLDAYEAHMANLFTTGVQACYRGPRLYDTDETKDAVKRWVSFYKQYRELLDSDIIHVRRADGRDLDCMMSVNHRLDKKAMIAVFNPTDDMIEKTITIPMYYTGLDRSAEVTSRFGKTKRYRIDRQYDMELPVSVGAGQMMWYLVE</sequence>
<dbReference type="Gene3D" id="2.70.98.60">
    <property type="entry name" value="alpha-galactosidase from lactobacil brevis"/>
    <property type="match status" value="1"/>
</dbReference>
<evidence type="ECO:0008006" key="3">
    <source>
        <dbReference type="Google" id="ProtNLM"/>
    </source>
</evidence>
<dbReference type="Gene3D" id="3.20.20.70">
    <property type="entry name" value="Aldolase class I"/>
    <property type="match status" value="1"/>
</dbReference>
<protein>
    <recommendedName>
        <fullName evidence="3">Alpha-galactosidase</fullName>
    </recommendedName>
</protein>
<proteinExistence type="predicted"/>
<dbReference type="STRING" id="1936003.STSP2_02217"/>
<dbReference type="Proteomes" id="UP000189674">
    <property type="component" value="Chromosome"/>
</dbReference>
<name>A0A1U9NNE4_9BACT</name>
<dbReference type="EMBL" id="CP019791">
    <property type="protein sequence ID" value="AQT69036.1"/>
    <property type="molecule type" value="Genomic_DNA"/>
</dbReference>
<gene>
    <name evidence="1" type="ORF">STSP2_02217</name>
</gene>
<evidence type="ECO:0000313" key="1">
    <source>
        <dbReference type="EMBL" id="AQT69036.1"/>
    </source>
</evidence>
<reference evidence="2" key="1">
    <citation type="submission" date="2017-02" db="EMBL/GenBank/DDBJ databases">
        <title>Comparative genomics and description of representatives of a novel lineage of planctomycetes thriving in anoxic sediments.</title>
        <authorList>
            <person name="Spring S."/>
            <person name="Bunk B."/>
            <person name="Sproer C."/>
        </authorList>
    </citation>
    <scope>NUCLEOTIDE SEQUENCE [LARGE SCALE GENOMIC DNA]</scope>
    <source>
        <strain evidence="2">ST-NAGAB-D1</strain>
    </source>
</reference>
<evidence type="ECO:0000313" key="2">
    <source>
        <dbReference type="Proteomes" id="UP000189674"/>
    </source>
</evidence>
<organism evidence="1 2">
    <name type="scientific">Anaerohalosphaera lusitana</name>
    <dbReference type="NCBI Taxonomy" id="1936003"/>
    <lineage>
        <taxon>Bacteria</taxon>
        <taxon>Pseudomonadati</taxon>
        <taxon>Planctomycetota</taxon>
        <taxon>Phycisphaerae</taxon>
        <taxon>Sedimentisphaerales</taxon>
        <taxon>Anaerohalosphaeraceae</taxon>
        <taxon>Anaerohalosphaera</taxon>
    </lineage>
</organism>
<accession>A0A1U9NNE4</accession>
<dbReference type="InterPro" id="IPR013785">
    <property type="entry name" value="Aldolase_TIM"/>
</dbReference>
<dbReference type="AlphaFoldDB" id="A0A1U9NNE4"/>
<dbReference type="KEGG" id="alus:STSP2_02217"/>
<keyword evidence="2" id="KW-1185">Reference proteome</keyword>
<dbReference type="InterPro" id="IPR038417">
    <property type="entry name" value="Alpga-gal_N_sf"/>
</dbReference>